<dbReference type="InterPro" id="IPR010285">
    <property type="entry name" value="DNA_helicase_pif1-like_DEAD"/>
</dbReference>
<reference evidence="2" key="1">
    <citation type="journal article" date="2021" name="Proc. Natl. Acad. Sci. U.S.A.">
        <title>A Catalog of Tens of Thousands of Viruses from Human Metagenomes Reveals Hidden Associations with Chronic Diseases.</title>
        <authorList>
            <person name="Tisza M.J."/>
            <person name="Buck C.B."/>
        </authorList>
    </citation>
    <scope>NUCLEOTIDE SEQUENCE</scope>
    <source>
        <strain evidence="2">CtASH1</strain>
    </source>
</reference>
<organism evidence="2">
    <name type="scientific">Ackermannviridae sp</name>
    <dbReference type="NCBI Taxonomy" id="2831612"/>
    <lineage>
        <taxon>Viruses</taxon>
        <taxon>Duplodnaviria</taxon>
        <taxon>Heunggongvirae</taxon>
        <taxon>Uroviricota</taxon>
        <taxon>Caudoviricetes</taxon>
        <taxon>Pantevenvirales</taxon>
        <taxon>Ackermannviridae</taxon>
    </lineage>
</organism>
<dbReference type="CDD" id="cd18809">
    <property type="entry name" value="SF1_C_RecD"/>
    <property type="match status" value="1"/>
</dbReference>
<dbReference type="GO" id="GO:0003678">
    <property type="term" value="F:DNA helicase activity"/>
    <property type="evidence" value="ECO:0007669"/>
    <property type="project" value="InterPro"/>
</dbReference>
<dbReference type="Pfam" id="PF05970">
    <property type="entry name" value="PIF1"/>
    <property type="match status" value="1"/>
</dbReference>
<keyword evidence="2" id="KW-0547">Nucleotide-binding</keyword>
<keyword evidence="2" id="KW-0347">Helicase</keyword>
<feature type="domain" description="DNA helicase Pif1-like DEAD-box helicase" evidence="1">
    <location>
        <begin position="7"/>
        <end position="216"/>
    </location>
</feature>
<dbReference type="PANTHER" id="PTHR47642">
    <property type="entry name" value="ATP-DEPENDENT DNA HELICASE"/>
    <property type="match status" value="1"/>
</dbReference>
<dbReference type="GO" id="GO:0000723">
    <property type="term" value="P:telomere maintenance"/>
    <property type="evidence" value="ECO:0007669"/>
    <property type="project" value="InterPro"/>
</dbReference>
<dbReference type="InterPro" id="IPR027417">
    <property type="entry name" value="P-loop_NTPase"/>
</dbReference>
<dbReference type="InterPro" id="IPR051055">
    <property type="entry name" value="PIF1_helicase"/>
</dbReference>
<dbReference type="EMBL" id="BK035393">
    <property type="protein sequence ID" value="DAG97916.1"/>
    <property type="molecule type" value="Genomic_DNA"/>
</dbReference>
<evidence type="ECO:0000259" key="1">
    <source>
        <dbReference type="Pfam" id="PF05970"/>
    </source>
</evidence>
<keyword evidence="2" id="KW-0378">Hydrolase</keyword>
<dbReference type="Gene3D" id="3.40.50.300">
    <property type="entry name" value="P-loop containing nucleotide triphosphate hydrolases"/>
    <property type="match status" value="2"/>
</dbReference>
<accession>A0A8S5VU76</accession>
<name>A0A8S5VU76_9CAUD</name>
<dbReference type="PANTHER" id="PTHR47642:SF5">
    <property type="entry name" value="ATP-DEPENDENT DNA HELICASE"/>
    <property type="match status" value="1"/>
</dbReference>
<evidence type="ECO:0000313" key="2">
    <source>
        <dbReference type="EMBL" id="DAG97916.1"/>
    </source>
</evidence>
<proteinExistence type="predicted"/>
<dbReference type="SUPFAM" id="SSF52540">
    <property type="entry name" value="P-loop containing nucleoside triphosphate hydrolases"/>
    <property type="match status" value="2"/>
</dbReference>
<dbReference type="GO" id="GO:0006281">
    <property type="term" value="P:DNA repair"/>
    <property type="evidence" value="ECO:0007669"/>
    <property type="project" value="InterPro"/>
</dbReference>
<sequence>MPNGLLLTEEFKKAYDLLEHTKEFVFLTGDAGSGKTTFLKWWLSNTSKKTVVLSPTGMGAVNLLPIRASTIHKFFKFGNKPLFTSNIPRLSSKKYKENRQLYLNVDTIIIDECSMVSSMMMQAIDDFYRINFDSDEPFGGKQIVLVGDMAQLPPVIGSDAERQYTKDRFGGKYFFDATIFKEVNIKFVEFTEIFRQNDPEFIGYLNKIRTGTITQSDIIKLNDIFTSNKVSDDAMVISFRNDVVDMINDYKLNEIKAEDVFLYSSINGFFNPKSCPVKEITRVRPGCRIMCRNNDKDERWVNGTIAKFVKKVSDEKIIIELDGGDKQIMEKVEFTDSKFEYNSKTGEIEAKETSSMTCFPIVVSYAMTAHKSQGITLDEVKIDIGKGAFDTGQLYVALSRCRSMQGIQLISNMSIRDVKVDDKIYEFYKKMRENNGVL</sequence>
<protein>
    <submittedName>
        <fullName evidence="2">ATP dependent DNA helicase</fullName>
    </submittedName>
</protein>
<keyword evidence="2" id="KW-0067">ATP-binding</keyword>